<dbReference type="SUPFAM" id="SSF144232">
    <property type="entry name" value="HIT/MYND zinc finger-like"/>
    <property type="match status" value="1"/>
</dbReference>
<evidence type="ECO:0000259" key="5">
    <source>
        <dbReference type="PROSITE" id="PS50865"/>
    </source>
</evidence>
<dbReference type="AlphaFoldDB" id="A0A6A6GTQ6"/>
<feature type="domain" description="MYND-type" evidence="5">
    <location>
        <begin position="6"/>
        <end position="42"/>
    </location>
</feature>
<dbReference type="OrthoDB" id="437457at2759"/>
<dbReference type="Pfam" id="PF01753">
    <property type="entry name" value="zf-MYND"/>
    <property type="match status" value="1"/>
</dbReference>
<evidence type="ECO:0000256" key="1">
    <source>
        <dbReference type="ARBA" id="ARBA00022723"/>
    </source>
</evidence>
<keyword evidence="1" id="KW-0479">Metal-binding</keyword>
<dbReference type="InterPro" id="IPR002893">
    <property type="entry name" value="Znf_MYND"/>
</dbReference>
<dbReference type="GO" id="GO:0008270">
    <property type="term" value="F:zinc ion binding"/>
    <property type="evidence" value="ECO:0007669"/>
    <property type="project" value="UniProtKB-KW"/>
</dbReference>
<proteinExistence type="predicted"/>
<dbReference type="EMBL" id="ML991873">
    <property type="protein sequence ID" value="KAF2229164.1"/>
    <property type="molecule type" value="Genomic_DNA"/>
</dbReference>
<name>A0A6A6GTQ6_VIRVR</name>
<sequence length="72" mass="7954">MAPTTCCVCNASTTKTSAECHAAHYCSKTCQKNDWKTHKVLCKGFEALQRRPSSNHLLGIFLPEDESSPKLV</sequence>
<dbReference type="PROSITE" id="PS50865">
    <property type="entry name" value="ZF_MYND_2"/>
    <property type="match status" value="1"/>
</dbReference>
<accession>A0A6A6GTQ6</accession>
<evidence type="ECO:0000256" key="3">
    <source>
        <dbReference type="ARBA" id="ARBA00022833"/>
    </source>
</evidence>
<keyword evidence="2 4" id="KW-0863">Zinc-finger</keyword>
<dbReference type="Gene3D" id="6.10.140.2220">
    <property type="match status" value="1"/>
</dbReference>
<dbReference type="Proteomes" id="UP000800092">
    <property type="component" value="Unassembled WGS sequence"/>
</dbReference>
<evidence type="ECO:0000313" key="6">
    <source>
        <dbReference type="EMBL" id="KAF2229164.1"/>
    </source>
</evidence>
<reference evidence="6" key="1">
    <citation type="journal article" date="2020" name="Stud. Mycol.">
        <title>101 Dothideomycetes genomes: a test case for predicting lifestyles and emergence of pathogens.</title>
        <authorList>
            <person name="Haridas S."/>
            <person name="Albert R."/>
            <person name="Binder M."/>
            <person name="Bloem J."/>
            <person name="Labutti K."/>
            <person name="Salamov A."/>
            <person name="Andreopoulos B."/>
            <person name="Baker S."/>
            <person name="Barry K."/>
            <person name="Bills G."/>
            <person name="Bluhm B."/>
            <person name="Cannon C."/>
            <person name="Castanera R."/>
            <person name="Culley D."/>
            <person name="Daum C."/>
            <person name="Ezra D."/>
            <person name="Gonzalez J."/>
            <person name="Henrissat B."/>
            <person name="Kuo A."/>
            <person name="Liang C."/>
            <person name="Lipzen A."/>
            <person name="Lutzoni F."/>
            <person name="Magnuson J."/>
            <person name="Mondo S."/>
            <person name="Nolan M."/>
            <person name="Ohm R."/>
            <person name="Pangilinan J."/>
            <person name="Park H.-J."/>
            <person name="Ramirez L."/>
            <person name="Alfaro M."/>
            <person name="Sun H."/>
            <person name="Tritt A."/>
            <person name="Yoshinaga Y."/>
            <person name="Zwiers L.-H."/>
            <person name="Turgeon B."/>
            <person name="Goodwin S."/>
            <person name="Spatafora J."/>
            <person name="Crous P."/>
            <person name="Grigoriev I."/>
        </authorList>
    </citation>
    <scope>NUCLEOTIDE SEQUENCE</scope>
    <source>
        <strain evidence="6">Tuck. ex Michener</strain>
    </source>
</reference>
<evidence type="ECO:0000313" key="7">
    <source>
        <dbReference type="Proteomes" id="UP000800092"/>
    </source>
</evidence>
<organism evidence="6 7">
    <name type="scientific">Viridothelium virens</name>
    <name type="common">Speckled blister lichen</name>
    <name type="synonym">Trypethelium virens</name>
    <dbReference type="NCBI Taxonomy" id="1048519"/>
    <lineage>
        <taxon>Eukaryota</taxon>
        <taxon>Fungi</taxon>
        <taxon>Dikarya</taxon>
        <taxon>Ascomycota</taxon>
        <taxon>Pezizomycotina</taxon>
        <taxon>Dothideomycetes</taxon>
        <taxon>Dothideomycetes incertae sedis</taxon>
        <taxon>Trypetheliales</taxon>
        <taxon>Trypetheliaceae</taxon>
        <taxon>Viridothelium</taxon>
    </lineage>
</organism>
<keyword evidence="7" id="KW-1185">Reference proteome</keyword>
<gene>
    <name evidence="6" type="ORF">EV356DRAFT_456360</name>
</gene>
<keyword evidence="3" id="KW-0862">Zinc</keyword>
<evidence type="ECO:0000256" key="2">
    <source>
        <dbReference type="ARBA" id="ARBA00022771"/>
    </source>
</evidence>
<evidence type="ECO:0000256" key="4">
    <source>
        <dbReference type="PROSITE-ProRule" id="PRU00134"/>
    </source>
</evidence>
<protein>
    <recommendedName>
        <fullName evidence="5">MYND-type domain-containing protein</fullName>
    </recommendedName>
</protein>